<sequence>MLFLTLIISFSIMVACSNQPSSNHGKISNEQLQKKVESSNNSSNSNLSEGHASVFPKTGIEESILIDAVHDTPSIRAETQTEHGTLFMISKGREEEGHLLVSSTTGLEGSKTFQSTYSILFKQGEQEKVLLELPAYLYVQPTDKILTFKKIAFKEADLYFLTPQYQSGHGLEAFVFAIEKQTGKAFSILIKNNNQDIDRLIYSEAKDIAPLYIKNNQLVVVRPLGAGGPPDKDGHYKLDMVNKKLVAE</sequence>
<feature type="compositionally biased region" description="Low complexity" evidence="1">
    <location>
        <begin position="38"/>
        <end position="48"/>
    </location>
</feature>
<comment type="caution">
    <text evidence="2">The sequence shown here is derived from an EMBL/GenBank/DDBJ whole genome shotgun (WGS) entry which is preliminary data.</text>
</comment>
<accession>A0ABS4JG76</accession>
<evidence type="ECO:0000313" key="2">
    <source>
        <dbReference type="EMBL" id="MBP1999976.1"/>
    </source>
</evidence>
<feature type="region of interest" description="Disordered" evidence="1">
    <location>
        <begin position="23"/>
        <end position="52"/>
    </location>
</feature>
<name>A0ABS4JG76_9BACL</name>
<organism evidence="2 3">
    <name type="scientific">Paenibacillus shirakamiensis</name>
    <dbReference type="NCBI Taxonomy" id="1265935"/>
    <lineage>
        <taxon>Bacteria</taxon>
        <taxon>Bacillati</taxon>
        <taxon>Bacillota</taxon>
        <taxon>Bacilli</taxon>
        <taxon>Bacillales</taxon>
        <taxon>Paenibacillaceae</taxon>
        <taxon>Paenibacillus</taxon>
    </lineage>
</organism>
<evidence type="ECO:0008006" key="4">
    <source>
        <dbReference type="Google" id="ProtNLM"/>
    </source>
</evidence>
<dbReference type="RefSeq" id="WP_209859671.1">
    <property type="nucleotide sequence ID" value="NZ_JAGGLD010000001.1"/>
</dbReference>
<gene>
    <name evidence="2" type="ORF">J2Z69_000995</name>
</gene>
<dbReference type="Proteomes" id="UP001519288">
    <property type="component" value="Unassembled WGS sequence"/>
</dbReference>
<dbReference type="EMBL" id="JAGGLD010000001">
    <property type="protein sequence ID" value="MBP1999976.1"/>
    <property type="molecule type" value="Genomic_DNA"/>
</dbReference>
<proteinExistence type="predicted"/>
<keyword evidence="3" id="KW-1185">Reference proteome</keyword>
<reference evidence="2 3" key="1">
    <citation type="submission" date="2021-03" db="EMBL/GenBank/DDBJ databases">
        <title>Genomic Encyclopedia of Type Strains, Phase IV (KMG-IV): sequencing the most valuable type-strain genomes for metagenomic binning, comparative biology and taxonomic classification.</title>
        <authorList>
            <person name="Goeker M."/>
        </authorList>
    </citation>
    <scope>NUCLEOTIDE SEQUENCE [LARGE SCALE GENOMIC DNA]</scope>
    <source>
        <strain evidence="2 3">DSM 26806</strain>
    </source>
</reference>
<evidence type="ECO:0000256" key="1">
    <source>
        <dbReference type="SAM" id="MobiDB-lite"/>
    </source>
</evidence>
<protein>
    <recommendedName>
        <fullName evidence="4">Lipoprotein</fullName>
    </recommendedName>
</protein>
<evidence type="ECO:0000313" key="3">
    <source>
        <dbReference type="Proteomes" id="UP001519288"/>
    </source>
</evidence>